<sequence length="630" mass="72940">MAPPANARQNHPTSFIQAFTKREHQKRIAKQRPKLTAEQHAALCQKLKESSLLNPDYADNTKINIAGILRKWKKYCETVKLKACCRKAIEEADRAMSMDFLLHLCETYKIQSWGTSWEYFRQYKQLYASVTGKLMDRNDSNEVKKWHDATLVPRYGLSPPKDGKDVGDSGDLLALQTFNIAYDTGIFPRERHRLQLSACYLILACTGARPAEVVDNEKVKQIRTIFFFTTTRKLIFCLITIVVSLAVCDGAFQAQSLTSARQVFQTKNLGPVKCTPFRWKKEWLKRPVFRRFNGAIISDEPLQYHRLKDDMARQSLDSGSNASDAVRDQMMRHDPKWATFNSAYINEKVEFHLQNAFLEEPTEDGLIGMLSHIGLMRDPRASKNMVPDEVWENMPADPDIVELEAERAELKSGKHRIRGTDNEQRIRDLTKEIRTKRANRRKDIQREYRMDYFYNRPTWEIEEQAKGEEEVYIKPTVKLCIPERAQLAKILCEQPKDLSSKKLLELRIEAADLMVALCDKRETVKRGPTRRTLAVANKAPPGDPFPLLMDRRQCPRCIGDEGLSYEERTFKYCRPSVMYDHFDREHAQQLRTQISCNHPKCKGEAPFQHLNHFKGHVQETHGIKLRSSSM</sequence>
<dbReference type="PANTHER" id="PTHR37535">
    <property type="entry name" value="FLUG DOMAIN PROTEIN"/>
    <property type="match status" value="1"/>
</dbReference>
<dbReference type="Proteomes" id="UP000243515">
    <property type="component" value="Unassembled WGS sequence"/>
</dbReference>
<evidence type="ECO:0008006" key="3">
    <source>
        <dbReference type="Google" id="ProtNLM"/>
    </source>
</evidence>
<dbReference type="PANTHER" id="PTHR37535:SF4">
    <property type="entry name" value="FLUG DOMAIN-CONTAINING PROTEIN"/>
    <property type="match status" value="1"/>
</dbReference>
<name>A0A232LP51_9EURO</name>
<evidence type="ECO:0000313" key="2">
    <source>
        <dbReference type="Proteomes" id="UP000243515"/>
    </source>
</evidence>
<reference evidence="1 2" key="1">
    <citation type="journal article" date="2015" name="Environ. Microbiol.">
        <title>Metagenome sequence of Elaphomyces granulatus from sporocarp tissue reveals Ascomycota ectomycorrhizal fingerprints of genome expansion and a Proteobacteria-rich microbiome.</title>
        <authorList>
            <person name="Quandt C.A."/>
            <person name="Kohler A."/>
            <person name="Hesse C.N."/>
            <person name="Sharpton T.J."/>
            <person name="Martin F."/>
            <person name="Spatafora J.W."/>
        </authorList>
    </citation>
    <scope>NUCLEOTIDE SEQUENCE [LARGE SCALE GENOMIC DNA]</scope>
    <source>
        <strain evidence="1 2">OSC145934</strain>
    </source>
</reference>
<keyword evidence="2" id="KW-1185">Reference proteome</keyword>
<dbReference type="AlphaFoldDB" id="A0A232LP51"/>
<accession>A0A232LP51</accession>
<dbReference type="Pfam" id="PF11917">
    <property type="entry name" value="DUF3435"/>
    <property type="match status" value="1"/>
</dbReference>
<dbReference type="OrthoDB" id="4485682at2759"/>
<organism evidence="1 2">
    <name type="scientific">Elaphomyces granulatus</name>
    <dbReference type="NCBI Taxonomy" id="519963"/>
    <lineage>
        <taxon>Eukaryota</taxon>
        <taxon>Fungi</taxon>
        <taxon>Dikarya</taxon>
        <taxon>Ascomycota</taxon>
        <taxon>Pezizomycotina</taxon>
        <taxon>Eurotiomycetes</taxon>
        <taxon>Eurotiomycetidae</taxon>
        <taxon>Eurotiales</taxon>
        <taxon>Elaphomycetaceae</taxon>
        <taxon>Elaphomyces</taxon>
    </lineage>
</organism>
<gene>
    <name evidence="1" type="ORF">Egran_06299</name>
</gene>
<protein>
    <recommendedName>
        <fullName evidence="3">FluG domain-containing protein</fullName>
    </recommendedName>
</protein>
<proteinExistence type="predicted"/>
<evidence type="ECO:0000313" key="1">
    <source>
        <dbReference type="EMBL" id="OXV05933.1"/>
    </source>
</evidence>
<dbReference type="InterPro" id="IPR021842">
    <property type="entry name" value="DUF3435"/>
</dbReference>
<dbReference type="EMBL" id="NPHW01006297">
    <property type="protein sequence ID" value="OXV05933.1"/>
    <property type="molecule type" value="Genomic_DNA"/>
</dbReference>
<comment type="caution">
    <text evidence="1">The sequence shown here is derived from an EMBL/GenBank/DDBJ whole genome shotgun (WGS) entry which is preliminary data.</text>
</comment>